<reference evidence="1 2" key="1">
    <citation type="journal article" date="2021" name="BMC Biol.">
        <title>Horizontally acquired antibacterial genes associated with adaptive radiation of ladybird beetles.</title>
        <authorList>
            <person name="Li H.S."/>
            <person name="Tang X.F."/>
            <person name="Huang Y.H."/>
            <person name="Xu Z.Y."/>
            <person name="Chen M.L."/>
            <person name="Du X.Y."/>
            <person name="Qiu B.Y."/>
            <person name="Chen P.T."/>
            <person name="Zhang W."/>
            <person name="Slipinski A."/>
            <person name="Escalona H.E."/>
            <person name="Waterhouse R.M."/>
            <person name="Zwick A."/>
            <person name="Pang H."/>
        </authorList>
    </citation>
    <scope>NUCLEOTIDE SEQUENCE [LARGE SCALE GENOMIC DNA]</scope>
    <source>
        <strain evidence="1">SYSU2018</strain>
    </source>
</reference>
<dbReference type="AlphaFoldDB" id="A0ABD2NN36"/>
<proteinExistence type="predicted"/>
<dbReference type="EMBL" id="JABFTP020000124">
    <property type="protein sequence ID" value="KAL3280176.1"/>
    <property type="molecule type" value="Genomic_DNA"/>
</dbReference>
<evidence type="ECO:0000313" key="1">
    <source>
        <dbReference type="EMBL" id="KAL3280176.1"/>
    </source>
</evidence>
<keyword evidence="2" id="KW-1185">Reference proteome</keyword>
<name>A0ABD2NN36_9CUCU</name>
<comment type="caution">
    <text evidence="1">The sequence shown here is derived from an EMBL/GenBank/DDBJ whole genome shotgun (WGS) entry which is preliminary data.</text>
</comment>
<accession>A0ABD2NN36</accession>
<sequence>MGNHKLISFSMKTLQHEEKNIQHRARFYMTVRNKARFEESSMDDASADKLMSKIAEICENINTKKRFGATEGKLVYWWNDIMGALRKEYQLKRRKYPRARKTQSNLASITEEYKDAK</sequence>
<dbReference type="Proteomes" id="UP001516400">
    <property type="component" value="Unassembled WGS sequence"/>
</dbReference>
<organism evidence="1 2">
    <name type="scientific">Cryptolaemus montrouzieri</name>
    <dbReference type="NCBI Taxonomy" id="559131"/>
    <lineage>
        <taxon>Eukaryota</taxon>
        <taxon>Metazoa</taxon>
        <taxon>Ecdysozoa</taxon>
        <taxon>Arthropoda</taxon>
        <taxon>Hexapoda</taxon>
        <taxon>Insecta</taxon>
        <taxon>Pterygota</taxon>
        <taxon>Neoptera</taxon>
        <taxon>Endopterygota</taxon>
        <taxon>Coleoptera</taxon>
        <taxon>Polyphaga</taxon>
        <taxon>Cucujiformia</taxon>
        <taxon>Coccinelloidea</taxon>
        <taxon>Coccinellidae</taxon>
        <taxon>Scymninae</taxon>
        <taxon>Scymnini</taxon>
        <taxon>Cryptolaemus</taxon>
    </lineage>
</organism>
<gene>
    <name evidence="1" type="ORF">HHI36_017676</name>
</gene>
<evidence type="ECO:0000313" key="2">
    <source>
        <dbReference type="Proteomes" id="UP001516400"/>
    </source>
</evidence>
<protein>
    <submittedName>
        <fullName evidence="1">Uncharacterized protein</fullName>
    </submittedName>
</protein>